<comment type="caution">
    <text evidence="1">The sequence shown here is derived from an EMBL/GenBank/DDBJ whole genome shotgun (WGS) entry which is preliminary data.</text>
</comment>
<gene>
    <name evidence="1" type="ORF">AVEN_69153_1</name>
</gene>
<protein>
    <submittedName>
        <fullName evidence="1">Uncharacterized protein</fullName>
    </submittedName>
</protein>
<keyword evidence="2" id="KW-1185">Reference proteome</keyword>
<evidence type="ECO:0000313" key="2">
    <source>
        <dbReference type="Proteomes" id="UP000499080"/>
    </source>
</evidence>
<dbReference type="AlphaFoldDB" id="A0A4Y2CZ87"/>
<reference evidence="1 2" key="1">
    <citation type="journal article" date="2019" name="Sci. Rep.">
        <title>Orb-weaving spider Araneus ventricosus genome elucidates the spidroin gene catalogue.</title>
        <authorList>
            <person name="Kono N."/>
            <person name="Nakamura H."/>
            <person name="Ohtoshi R."/>
            <person name="Moran D.A.P."/>
            <person name="Shinohara A."/>
            <person name="Yoshida Y."/>
            <person name="Fujiwara M."/>
            <person name="Mori M."/>
            <person name="Tomita M."/>
            <person name="Arakawa K."/>
        </authorList>
    </citation>
    <scope>NUCLEOTIDE SEQUENCE [LARGE SCALE GENOMIC DNA]</scope>
</reference>
<name>A0A4Y2CZ87_ARAVE</name>
<proteinExistence type="predicted"/>
<sequence length="89" mass="9863">MRTLQISEQDFDPKVATIIVVWHVEPFADSSYPRNGGIVPCATHNRGYYAFGLSARVSVMAANLPLLPWCKGKAGFSLWLSWASSYGRT</sequence>
<dbReference type="EMBL" id="BGPR01164983">
    <property type="protein sequence ID" value="GBM09802.1"/>
    <property type="molecule type" value="Genomic_DNA"/>
</dbReference>
<organism evidence="1 2">
    <name type="scientific">Araneus ventricosus</name>
    <name type="common">Orbweaver spider</name>
    <name type="synonym">Epeira ventricosa</name>
    <dbReference type="NCBI Taxonomy" id="182803"/>
    <lineage>
        <taxon>Eukaryota</taxon>
        <taxon>Metazoa</taxon>
        <taxon>Ecdysozoa</taxon>
        <taxon>Arthropoda</taxon>
        <taxon>Chelicerata</taxon>
        <taxon>Arachnida</taxon>
        <taxon>Araneae</taxon>
        <taxon>Araneomorphae</taxon>
        <taxon>Entelegynae</taxon>
        <taxon>Araneoidea</taxon>
        <taxon>Araneidae</taxon>
        <taxon>Araneus</taxon>
    </lineage>
</organism>
<accession>A0A4Y2CZ87</accession>
<feature type="non-terminal residue" evidence="1">
    <location>
        <position position="89"/>
    </location>
</feature>
<evidence type="ECO:0000313" key="1">
    <source>
        <dbReference type="EMBL" id="GBM09802.1"/>
    </source>
</evidence>
<dbReference type="Proteomes" id="UP000499080">
    <property type="component" value="Unassembled WGS sequence"/>
</dbReference>